<gene>
    <name evidence="4" type="ORF">MGWOODY_Mmi1439</name>
</gene>
<feature type="domain" description="Bacterial surface antigen (D15)" evidence="3">
    <location>
        <begin position="121"/>
        <end position="426"/>
    </location>
</feature>
<evidence type="ECO:0000259" key="3">
    <source>
        <dbReference type="Pfam" id="PF01103"/>
    </source>
</evidence>
<dbReference type="InterPro" id="IPR000184">
    <property type="entry name" value="Bac_surfAg_D15"/>
</dbReference>
<dbReference type="Gene3D" id="2.40.160.50">
    <property type="entry name" value="membrane protein fhac: a member of the omp85/tpsb transporter family"/>
    <property type="match status" value="1"/>
</dbReference>
<name>A0A161K812_9ZZZZ</name>
<dbReference type="Gene3D" id="3.10.20.310">
    <property type="entry name" value="membrane protein fhac"/>
    <property type="match status" value="1"/>
</dbReference>
<accession>A0A161K812</accession>
<reference evidence="4" key="1">
    <citation type="submission" date="2015-10" db="EMBL/GenBank/DDBJ databases">
        <authorList>
            <person name="Gilbert D.G."/>
        </authorList>
    </citation>
    <scope>NUCLEOTIDE SEQUENCE</scope>
</reference>
<dbReference type="GO" id="GO:0019867">
    <property type="term" value="C:outer membrane"/>
    <property type="evidence" value="ECO:0007669"/>
    <property type="project" value="InterPro"/>
</dbReference>
<organism evidence="4">
    <name type="scientific">hydrothermal vent metagenome</name>
    <dbReference type="NCBI Taxonomy" id="652676"/>
    <lineage>
        <taxon>unclassified sequences</taxon>
        <taxon>metagenomes</taxon>
        <taxon>ecological metagenomes</taxon>
    </lineage>
</organism>
<proteinExistence type="predicted"/>
<protein>
    <submittedName>
        <fullName evidence="4">Outer membrane protein assembly factor YaeT</fullName>
    </submittedName>
</protein>
<dbReference type="AlphaFoldDB" id="A0A161K812"/>
<dbReference type="EMBL" id="FAXC01000292">
    <property type="protein sequence ID" value="CUV09741.1"/>
    <property type="molecule type" value="Genomic_DNA"/>
</dbReference>
<comment type="subcellular location">
    <subcellularLocation>
        <location evidence="1">Membrane</location>
    </subcellularLocation>
</comment>
<sequence>MIHRLLLICLSVPFVWADQQPIVSAIEFKGHLITKDYIIEREIQHPIDVPLDSAVARMDRERIYNLGIFADVTWRAIPLEDLTVILEYKVIETSLRILPGGGPVYEEDYGWSFGGMLRINNFRGRNEKFMLGGSTGARRAYFFTFNNPWIVGDHVSLDVMTGKSITAHPFLPYERNVTTAEINLGRYFGYNHKARVGFEWEKKTFSNDEDTLEYYYIAPQGSYIYDTRDIYRDPSKGILIVQGFYSHVEFNSDKQNIWWSQSYSFYHSLVKSKRKLTAAFNVSYLTAFGDVDEVWVSWLGGVKTVRGWSIPNSTIYTNVDNAYRFGNHFAIISTELRQTIIPTSVFTTDLFNWKQEYGLSAIAFVDVGFINRERKKLFGELPMAGIGFGFRIPAPMIGTIGLDYGWGYRDGEFIDQVLHLVIGQKF</sequence>
<keyword evidence="2" id="KW-0472">Membrane</keyword>
<evidence type="ECO:0000256" key="2">
    <source>
        <dbReference type="ARBA" id="ARBA00023136"/>
    </source>
</evidence>
<evidence type="ECO:0000313" key="4">
    <source>
        <dbReference type="EMBL" id="CUV09741.1"/>
    </source>
</evidence>
<dbReference type="Pfam" id="PF01103">
    <property type="entry name" value="Omp85"/>
    <property type="match status" value="1"/>
</dbReference>
<evidence type="ECO:0000256" key="1">
    <source>
        <dbReference type="ARBA" id="ARBA00004370"/>
    </source>
</evidence>